<keyword evidence="4" id="KW-0694">RNA-binding</keyword>
<evidence type="ECO:0000256" key="6">
    <source>
        <dbReference type="ARBA" id="ARBA00031720"/>
    </source>
</evidence>
<feature type="domain" description="CRISPR type III-associated protein" evidence="7">
    <location>
        <begin position="22"/>
        <end position="315"/>
    </location>
</feature>
<dbReference type="InterPro" id="IPR005537">
    <property type="entry name" value="RAMP_III_fam"/>
</dbReference>
<dbReference type="STRING" id="679200.HMPREF9333_00231"/>
<dbReference type="eggNOG" id="COG1332">
    <property type="taxonomic scope" value="Bacteria"/>
</dbReference>
<sequence length="385" mass="43779">MQPGGGGEMETDMKNLQVYNVRLKTLTPVYIGGGKRLEKNEYIYNSETGEIVIFDINKMLRFFIKKRLIKEYENYIMSKGKKLADLFRENNISDKNYNEWILYKLNISDIPDREELIKRGIELFVKDMYRKPYIPGSSLKGAIRTILADMELLKNEKLSAELKNGVDELLTGHSGTKGISGNKIQKKIDVQIFHRKNNVDSSTKIDDKIYDMMSGLLIADSIPLDIKNLTVCQKIDIGTDGKQNAMPMLRECIKPGAEIVFPVKINKDKFSYTVEDIKKAISEDYRNYKKEFLSKFKENVQLDTTLDNVIFIGGGVGYASKTYTYAALHGKDGIKRVSNILAKVFENRGHAGDYKKGASPRMLKCTEYCGKMMQLGACLISFEPQ</sequence>
<name>G5GF93_9FIRM</name>
<proteinExistence type="inferred from homology"/>
<keyword evidence="9" id="KW-1185">Reference proteome</keyword>
<comment type="caution">
    <text evidence="8">The sequence shown here is derived from an EMBL/GenBank/DDBJ whole genome shotgun (WGS) entry which is preliminary data.</text>
</comment>
<evidence type="ECO:0000256" key="3">
    <source>
        <dbReference type="ARBA" id="ARBA00016113"/>
    </source>
</evidence>
<dbReference type="NCBIfam" id="TIGR01899">
    <property type="entry name" value="cas_TM1807_csm5"/>
    <property type="match status" value="1"/>
</dbReference>
<evidence type="ECO:0000256" key="5">
    <source>
        <dbReference type="ARBA" id="ARBA00023118"/>
    </source>
</evidence>
<comment type="function">
    <text evidence="1">This subunit might be involved in maturation of a crRNA intermediate to its mature form.</text>
</comment>
<dbReference type="AlphaFoldDB" id="G5GF93"/>
<dbReference type="HOGENOM" id="CLU_036878_0_0_9"/>
<dbReference type="EMBL" id="ACZL01000004">
    <property type="protein sequence ID" value="EHI56554.1"/>
    <property type="molecule type" value="Genomic_DNA"/>
</dbReference>
<dbReference type="PANTHER" id="PTHR38007:SF1">
    <property type="entry name" value="CRISPR SYSTEM CMS PROTEIN CSM5"/>
    <property type="match status" value="1"/>
</dbReference>
<evidence type="ECO:0000256" key="4">
    <source>
        <dbReference type="ARBA" id="ARBA00022884"/>
    </source>
</evidence>
<dbReference type="GO" id="GO:0051607">
    <property type="term" value="P:defense response to virus"/>
    <property type="evidence" value="ECO:0007669"/>
    <property type="project" value="UniProtKB-KW"/>
</dbReference>
<dbReference type="InterPro" id="IPR010173">
    <property type="entry name" value="CRISPR-assoc_Csm5"/>
</dbReference>
<dbReference type="Pfam" id="PF03787">
    <property type="entry name" value="RAMPs"/>
    <property type="match status" value="1"/>
</dbReference>
<dbReference type="GO" id="GO:0003723">
    <property type="term" value="F:RNA binding"/>
    <property type="evidence" value="ECO:0007669"/>
    <property type="project" value="UniProtKB-KW"/>
</dbReference>
<evidence type="ECO:0000313" key="9">
    <source>
        <dbReference type="Proteomes" id="UP000003011"/>
    </source>
</evidence>
<gene>
    <name evidence="8" type="ORF">HMPREF9333_00231</name>
</gene>
<keyword evidence="5" id="KW-0051">Antiviral defense</keyword>
<reference evidence="8 9" key="1">
    <citation type="submission" date="2011-08" db="EMBL/GenBank/DDBJ databases">
        <title>The Genome Sequence of Johnsonella ignava ATCC 51276.</title>
        <authorList>
            <consortium name="The Broad Institute Genome Sequencing Platform"/>
            <person name="Earl A."/>
            <person name="Ward D."/>
            <person name="Feldgarden M."/>
            <person name="Gevers D."/>
            <person name="Izard J."/>
            <person name="Blanton J.M."/>
            <person name="Baranova O.V."/>
            <person name="Dewhirst F.E."/>
            <person name="Young S.K."/>
            <person name="Zeng Q."/>
            <person name="Gargeya S."/>
            <person name="Fitzgerald M."/>
            <person name="Haas B."/>
            <person name="Abouelleil A."/>
            <person name="Alvarado L."/>
            <person name="Arachchi H.M."/>
            <person name="Berlin A."/>
            <person name="Brown A."/>
            <person name="Chapman S.B."/>
            <person name="Chen Z."/>
            <person name="Dunbar C."/>
            <person name="Freedman E."/>
            <person name="Gearin G."/>
            <person name="Gellesch M."/>
            <person name="Goldberg J."/>
            <person name="Griggs A."/>
            <person name="Gujja S."/>
            <person name="Heiman D."/>
            <person name="Howarth C."/>
            <person name="Larson L."/>
            <person name="Lui A."/>
            <person name="MacDonald P.J.P."/>
            <person name="Montmayeur A."/>
            <person name="Murphy C."/>
            <person name="Neiman D."/>
            <person name="Pearson M."/>
            <person name="Priest M."/>
            <person name="Roberts A."/>
            <person name="Saif S."/>
            <person name="Shea T."/>
            <person name="Shenoy N."/>
            <person name="Sisk P."/>
            <person name="Stolte C."/>
            <person name="Sykes S."/>
            <person name="Wortman J."/>
            <person name="Nusbaum C."/>
            <person name="Birren B."/>
        </authorList>
    </citation>
    <scope>NUCLEOTIDE SEQUENCE [LARGE SCALE GENOMIC DNA]</scope>
    <source>
        <strain evidence="8 9">ATCC 51276</strain>
    </source>
</reference>
<accession>G5GF93</accession>
<organism evidence="8 9">
    <name type="scientific">Johnsonella ignava ATCC 51276</name>
    <dbReference type="NCBI Taxonomy" id="679200"/>
    <lineage>
        <taxon>Bacteria</taxon>
        <taxon>Bacillati</taxon>
        <taxon>Bacillota</taxon>
        <taxon>Clostridia</taxon>
        <taxon>Lachnospirales</taxon>
        <taxon>Lachnospiraceae</taxon>
        <taxon>Johnsonella</taxon>
    </lineage>
</organism>
<dbReference type="PANTHER" id="PTHR38007">
    <property type="entry name" value="CRISPR SYSTEM CMS PROTEIN CSM5"/>
    <property type="match status" value="1"/>
</dbReference>
<evidence type="ECO:0000256" key="1">
    <source>
        <dbReference type="ARBA" id="ARBA00003088"/>
    </source>
</evidence>
<evidence type="ECO:0000259" key="7">
    <source>
        <dbReference type="Pfam" id="PF03787"/>
    </source>
</evidence>
<dbReference type="PATRIC" id="fig|679200.3.peg.251"/>
<evidence type="ECO:0000313" key="8">
    <source>
        <dbReference type="EMBL" id="EHI56554.1"/>
    </source>
</evidence>
<protein>
    <recommendedName>
        <fullName evidence="3">CRISPR system Cms protein Csm5</fullName>
    </recommendedName>
    <alternativeName>
        <fullName evidence="6">CRISPR type III A-associated protein Csm5</fullName>
    </alternativeName>
</protein>
<comment type="similarity">
    <text evidence="2">Belongs to the CRISPR-associated Csm5 family.</text>
</comment>
<evidence type="ECO:0000256" key="2">
    <source>
        <dbReference type="ARBA" id="ARBA00006680"/>
    </source>
</evidence>
<dbReference type="Proteomes" id="UP000003011">
    <property type="component" value="Unassembled WGS sequence"/>
</dbReference>